<dbReference type="HAMAP" id="MF_02040">
    <property type="entry name" value="Mrp_NBP35"/>
    <property type="match status" value="1"/>
</dbReference>
<dbReference type="Gene3D" id="3.40.50.300">
    <property type="entry name" value="P-loop containing nucleotide triphosphate hydrolases"/>
    <property type="match status" value="1"/>
</dbReference>
<dbReference type="InterPro" id="IPR019591">
    <property type="entry name" value="Mrp/NBP35_ATP-bd"/>
</dbReference>
<dbReference type="Pfam" id="PF10609">
    <property type="entry name" value="ParA"/>
    <property type="match status" value="1"/>
</dbReference>
<dbReference type="PROSITE" id="PS01215">
    <property type="entry name" value="MRP"/>
    <property type="match status" value="1"/>
</dbReference>
<keyword evidence="7 8" id="KW-0411">Iron-sulfur</keyword>
<evidence type="ECO:0000256" key="3">
    <source>
        <dbReference type="ARBA" id="ARBA00022723"/>
    </source>
</evidence>
<feature type="domain" description="MIP18 family-like" evidence="9">
    <location>
        <begin position="7"/>
        <end position="75"/>
    </location>
</feature>
<evidence type="ECO:0000256" key="7">
    <source>
        <dbReference type="ARBA" id="ARBA00023014"/>
    </source>
</evidence>
<keyword evidence="6 8" id="KW-0408">Iron</keyword>
<dbReference type="SUPFAM" id="SSF117916">
    <property type="entry name" value="Fe-S cluster assembly (FSCA) domain-like"/>
    <property type="match status" value="1"/>
</dbReference>
<accession>A0ABQ2AAV1</accession>
<dbReference type="InterPro" id="IPR027417">
    <property type="entry name" value="P-loop_NTPase"/>
</dbReference>
<comment type="caution">
    <text evidence="10">The sequence shown here is derived from an EMBL/GenBank/DDBJ whole genome shotgun (WGS) entry which is preliminary data.</text>
</comment>
<feature type="binding site" evidence="8">
    <location>
        <begin position="140"/>
        <end position="147"/>
    </location>
    <ligand>
        <name>ATP</name>
        <dbReference type="ChEBI" id="CHEBI:30616"/>
    </ligand>
</feature>
<evidence type="ECO:0000259" key="9">
    <source>
        <dbReference type="Pfam" id="PF01883"/>
    </source>
</evidence>
<reference evidence="11" key="1">
    <citation type="journal article" date="2019" name="Int. J. Syst. Evol. Microbiol.">
        <title>The Global Catalogue of Microorganisms (GCM) 10K type strain sequencing project: providing services to taxonomists for standard genome sequencing and annotation.</title>
        <authorList>
            <consortium name="The Broad Institute Genomics Platform"/>
            <consortium name="The Broad Institute Genome Sequencing Center for Infectious Disease"/>
            <person name="Wu L."/>
            <person name="Ma J."/>
        </authorList>
    </citation>
    <scope>NUCLEOTIDE SEQUENCE [LARGE SCALE GENOMIC DNA]</scope>
    <source>
        <strain evidence="11">CCM 8702</strain>
    </source>
</reference>
<dbReference type="SUPFAM" id="SSF52540">
    <property type="entry name" value="P-loop containing nucleoside triphosphate hydrolases"/>
    <property type="match status" value="1"/>
</dbReference>
<evidence type="ECO:0000256" key="5">
    <source>
        <dbReference type="ARBA" id="ARBA00022840"/>
    </source>
</evidence>
<keyword evidence="11" id="KW-1185">Reference proteome</keyword>
<keyword evidence="3 8" id="KW-0479">Metal-binding</keyword>
<evidence type="ECO:0000313" key="11">
    <source>
        <dbReference type="Proteomes" id="UP000605427"/>
    </source>
</evidence>
<dbReference type="PANTHER" id="PTHR42961">
    <property type="entry name" value="IRON-SULFUR PROTEIN NUBPL"/>
    <property type="match status" value="1"/>
</dbReference>
<comment type="similarity">
    <text evidence="2">In the C-terminal section; belongs to the Mrp/NBP35 ATP-binding proteins family.</text>
</comment>
<organism evidence="10 11">
    <name type="scientific">Saccharibacillus endophyticus</name>
    <dbReference type="NCBI Taxonomy" id="2060666"/>
    <lineage>
        <taxon>Bacteria</taxon>
        <taxon>Bacillati</taxon>
        <taxon>Bacillota</taxon>
        <taxon>Bacilli</taxon>
        <taxon>Bacillales</taxon>
        <taxon>Paenibacillaceae</taxon>
        <taxon>Saccharibacillus</taxon>
    </lineage>
</organism>
<comment type="similarity">
    <text evidence="8">Belongs to the Mrp/NBP35 ATP-binding proteins family.</text>
</comment>
<dbReference type="PANTHER" id="PTHR42961:SF2">
    <property type="entry name" value="IRON-SULFUR PROTEIN NUBPL"/>
    <property type="match status" value="1"/>
</dbReference>
<evidence type="ECO:0000313" key="10">
    <source>
        <dbReference type="EMBL" id="GGH87750.1"/>
    </source>
</evidence>
<keyword evidence="8" id="KW-0378">Hydrolase</keyword>
<dbReference type="CDD" id="cd02037">
    <property type="entry name" value="Mrp_NBP35"/>
    <property type="match status" value="1"/>
</dbReference>
<sequence length="381" mass="41576">MNSMVTREEVVEALEAVMDPVYRVRLSDLRLIRDVVIRDEKVSLSVVCLQSGEEVRQGLETQIRSVLQSLAVEDVRIRFKEATEMEKERSLAIIEDNRTDRDAVESDDDPVLVKGHAAGLEDLPILSPDSPTTFISIASGKGGVGKSTVAVNLAVALAREGKKVGLIDADIYGFSVPDMMGIEEGPEVVDGLLYPVERFGVKVMSMGFFIRENNPVVWRGPLLGRMLRQFFEETDWGELDYMLLDLPPGTGDVALDVHQMLPQSKQIIVTTPHGTAAFVAARAGAMGLQTGHEILGVVENMAYYEKNGERDYIFGRGGGGRLAETLHTGLLGQIPLGVPDNHISEPDFSPSVYKAETETGGMYGEMARAVIEKTSLGGNKQ</sequence>
<dbReference type="InterPro" id="IPR044304">
    <property type="entry name" value="NUBPL-like"/>
</dbReference>
<evidence type="ECO:0000256" key="4">
    <source>
        <dbReference type="ARBA" id="ARBA00022741"/>
    </source>
</evidence>
<dbReference type="Gene3D" id="3.30.300.130">
    <property type="entry name" value="Fe-S cluster assembly (FSCA)"/>
    <property type="match status" value="1"/>
</dbReference>
<comment type="subunit">
    <text evidence="8">Homodimer.</text>
</comment>
<evidence type="ECO:0000256" key="6">
    <source>
        <dbReference type="ARBA" id="ARBA00023004"/>
    </source>
</evidence>
<dbReference type="Pfam" id="PF01883">
    <property type="entry name" value="FeS_assembly_P"/>
    <property type="match status" value="1"/>
</dbReference>
<name>A0ABQ2AAV1_9BACL</name>
<gene>
    <name evidence="10" type="ORF">GCM10007362_50620</name>
</gene>
<dbReference type="InterPro" id="IPR033756">
    <property type="entry name" value="YlxH/NBP35"/>
</dbReference>
<comment type="function">
    <text evidence="8">Binds and transfers iron-sulfur (Fe-S) clusters to target apoproteins. Can hydrolyze ATP.</text>
</comment>
<dbReference type="Proteomes" id="UP000605427">
    <property type="component" value="Unassembled WGS sequence"/>
</dbReference>
<evidence type="ECO:0000256" key="8">
    <source>
        <dbReference type="HAMAP-Rule" id="MF_02040"/>
    </source>
</evidence>
<keyword evidence="4 8" id="KW-0547">Nucleotide-binding</keyword>
<evidence type="ECO:0000256" key="1">
    <source>
        <dbReference type="ARBA" id="ARBA00007352"/>
    </source>
</evidence>
<protein>
    <recommendedName>
        <fullName evidence="8">Iron-sulfur cluster carrier protein</fullName>
    </recommendedName>
</protein>
<dbReference type="InterPro" id="IPR002744">
    <property type="entry name" value="MIP18-like"/>
</dbReference>
<dbReference type="InterPro" id="IPR000808">
    <property type="entry name" value="Mrp-like_CS"/>
</dbReference>
<proteinExistence type="inferred from homology"/>
<dbReference type="InterPro" id="IPR034904">
    <property type="entry name" value="FSCA_dom_sf"/>
</dbReference>
<dbReference type="EMBL" id="BMDD01000010">
    <property type="protein sequence ID" value="GGH87750.1"/>
    <property type="molecule type" value="Genomic_DNA"/>
</dbReference>
<evidence type="ECO:0000256" key="2">
    <source>
        <dbReference type="ARBA" id="ARBA00008205"/>
    </source>
</evidence>
<keyword evidence="5 8" id="KW-0067">ATP-binding</keyword>
<comment type="similarity">
    <text evidence="1">In the N-terminal section; belongs to the MIP18 family.</text>
</comment>